<evidence type="ECO:0000313" key="3">
    <source>
        <dbReference type="Proteomes" id="UP000823486"/>
    </source>
</evidence>
<keyword evidence="3" id="KW-1185">Reference proteome</keyword>
<dbReference type="Pfam" id="PF04443">
    <property type="entry name" value="LuxE"/>
    <property type="match status" value="1"/>
</dbReference>
<evidence type="ECO:0000259" key="1">
    <source>
        <dbReference type="Pfam" id="PF04443"/>
    </source>
</evidence>
<sequence>MTNEILQFIKNYNGGPNQAAEYEKDYNGLALKLFRFQFQHNQAYKKFCQSKKKTPLTVKNWAHIPPMPIQGFKHLTLSCEPIEEAEAVFMTSGTTNPEAKGKNYHKVLTVWDESMKRPIKQFVLPDFVTNHCPFYLLPMNS</sequence>
<dbReference type="RefSeq" id="WP_239558613.1">
    <property type="nucleotide sequence ID" value="NZ_JAFBFI010000003.1"/>
</dbReference>
<reference evidence="2 3" key="1">
    <citation type="submission" date="2021-01" db="EMBL/GenBank/DDBJ databases">
        <title>Genomic Encyclopedia of Type Strains, Phase IV (KMG-IV): sequencing the most valuable type-strain genomes for metagenomic binning, comparative biology and taxonomic classification.</title>
        <authorList>
            <person name="Goeker M."/>
        </authorList>
    </citation>
    <scope>NUCLEOTIDE SEQUENCE [LARGE SCALE GENOMIC DNA]</scope>
    <source>
        <strain evidence="2 3">DSM 105482</strain>
    </source>
</reference>
<feature type="domain" description="Acyl-protein synthetase LuxE" evidence="1">
    <location>
        <begin position="23"/>
        <end position="95"/>
    </location>
</feature>
<gene>
    <name evidence="2" type="ORF">JOC77_001078</name>
</gene>
<protein>
    <submittedName>
        <fullName evidence="2">Phenylacetate-coenzyme A ligase PaaK-like adenylate-forming protein</fullName>
    </submittedName>
</protein>
<proteinExistence type="predicted"/>
<accession>A0ABS2QEU1</accession>
<name>A0ABS2QEU1_9BACI</name>
<organism evidence="2 3">
    <name type="scientific">Peribacillus deserti</name>
    <dbReference type="NCBI Taxonomy" id="673318"/>
    <lineage>
        <taxon>Bacteria</taxon>
        <taxon>Bacillati</taxon>
        <taxon>Bacillota</taxon>
        <taxon>Bacilli</taxon>
        <taxon>Bacillales</taxon>
        <taxon>Bacillaceae</taxon>
        <taxon>Peribacillus</taxon>
    </lineage>
</organism>
<dbReference type="EMBL" id="JAFBFI010000003">
    <property type="protein sequence ID" value="MBM7691671.1"/>
    <property type="molecule type" value="Genomic_DNA"/>
</dbReference>
<dbReference type="Proteomes" id="UP000823486">
    <property type="component" value="Unassembled WGS sequence"/>
</dbReference>
<evidence type="ECO:0000313" key="2">
    <source>
        <dbReference type="EMBL" id="MBM7691671.1"/>
    </source>
</evidence>
<comment type="caution">
    <text evidence="2">The sequence shown here is derived from an EMBL/GenBank/DDBJ whole genome shotgun (WGS) entry which is preliminary data.</text>
</comment>
<dbReference type="InterPro" id="IPR007534">
    <property type="entry name" value="LuxE"/>
</dbReference>